<dbReference type="KEGG" id="dpi:BN4_10663"/>
<organism evidence="4 5">
    <name type="scientific">Pseudodesulfovibrio piezophilus (strain DSM 21447 / JCM 15486 / C1TLV30)</name>
    <name type="common">Desulfovibrio piezophilus</name>
    <dbReference type="NCBI Taxonomy" id="1322246"/>
    <lineage>
        <taxon>Bacteria</taxon>
        <taxon>Pseudomonadati</taxon>
        <taxon>Thermodesulfobacteriota</taxon>
        <taxon>Desulfovibrionia</taxon>
        <taxon>Desulfovibrionales</taxon>
        <taxon>Desulfovibrionaceae</taxon>
    </lineage>
</organism>
<dbReference type="HOGENOM" id="CLU_747483_0_0_7"/>
<dbReference type="InterPro" id="IPR028082">
    <property type="entry name" value="Peripla_BP_I"/>
</dbReference>
<dbReference type="AlphaFoldDB" id="M1WLI0"/>
<dbReference type="OrthoDB" id="9783240at2"/>
<evidence type="ECO:0000313" key="4">
    <source>
        <dbReference type="EMBL" id="CCH47900.1"/>
    </source>
</evidence>
<dbReference type="EMBL" id="FO203427">
    <property type="protein sequence ID" value="CCH47900.1"/>
    <property type="molecule type" value="Genomic_DNA"/>
</dbReference>
<evidence type="ECO:0000256" key="1">
    <source>
        <dbReference type="ARBA" id="ARBA00010062"/>
    </source>
</evidence>
<dbReference type="STRING" id="1322246.BN4_10663"/>
<dbReference type="Proteomes" id="UP000011724">
    <property type="component" value="Chromosome"/>
</dbReference>
<comment type="similarity">
    <text evidence="1">Belongs to the leucine-binding protein family.</text>
</comment>
<feature type="domain" description="Leucine-binding protein" evidence="3">
    <location>
        <begin position="48"/>
        <end position="361"/>
    </location>
</feature>
<evidence type="ECO:0000256" key="2">
    <source>
        <dbReference type="ARBA" id="ARBA00022729"/>
    </source>
</evidence>
<keyword evidence="5" id="KW-1185">Reference proteome</keyword>
<gene>
    <name evidence="4" type="ordered locus">BN4_10663</name>
</gene>
<dbReference type="Gene3D" id="3.40.50.2300">
    <property type="match status" value="2"/>
</dbReference>
<dbReference type="PANTHER" id="PTHR30483:SF6">
    <property type="entry name" value="PERIPLASMIC BINDING PROTEIN OF ABC TRANSPORTER FOR NATURAL AMINO ACIDS"/>
    <property type="match status" value="1"/>
</dbReference>
<dbReference type="InterPro" id="IPR028081">
    <property type="entry name" value="Leu-bd"/>
</dbReference>
<dbReference type="PROSITE" id="PS51257">
    <property type="entry name" value="PROKAR_LIPOPROTEIN"/>
    <property type="match status" value="1"/>
</dbReference>
<dbReference type="RefSeq" id="WP_015413954.1">
    <property type="nucleotide sequence ID" value="NC_020409.1"/>
</dbReference>
<evidence type="ECO:0000313" key="5">
    <source>
        <dbReference type="Proteomes" id="UP000011724"/>
    </source>
</evidence>
<dbReference type="eggNOG" id="COG0683">
    <property type="taxonomic scope" value="Bacteria"/>
</dbReference>
<dbReference type="PANTHER" id="PTHR30483">
    <property type="entry name" value="LEUCINE-SPECIFIC-BINDING PROTEIN"/>
    <property type="match status" value="1"/>
</dbReference>
<dbReference type="BioCyc" id="DPIE1322246:BN4_RS03410-MONOMER"/>
<protein>
    <recommendedName>
        <fullName evidence="3">Leucine-binding protein domain-containing protein</fullName>
    </recommendedName>
</protein>
<reference evidence="4 5" key="1">
    <citation type="journal article" date="2013" name="PLoS ONE">
        <title>The first genomic and proteomic characterization of a deep-sea sulfate reducer: insights into the piezophilic lifestyle of Desulfovibrio piezophilus.</title>
        <authorList>
            <person name="Pradel N."/>
            <person name="Ji B."/>
            <person name="Gimenez G."/>
            <person name="Talla E."/>
            <person name="Lenoble P."/>
            <person name="Garel M."/>
            <person name="Tamburini C."/>
            <person name="Fourquet P."/>
            <person name="Lebrun R."/>
            <person name="Bertin P."/>
            <person name="Denis Y."/>
            <person name="Pophillat M."/>
            <person name="Barbe V."/>
            <person name="Ollivier B."/>
            <person name="Dolla A."/>
        </authorList>
    </citation>
    <scope>NUCLEOTIDE SEQUENCE [LARGE SCALE GENOMIC DNA]</scope>
    <source>
        <strain evidence="5">DSM 10523 / SB164P1</strain>
    </source>
</reference>
<dbReference type="InterPro" id="IPR051010">
    <property type="entry name" value="BCAA_transport"/>
</dbReference>
<dbReference type="SUPFAM" id="SSF53822">
    <property type="entry name" value="Periplasmic binding protein-like I"/>
    <property type="match status" value="1"/>
</dbReference>
<keyword evidence="2" id="KW-0732">Signal</keyword>
<dbReference type="PATRIC" id="fig|879567.3.peg.685"/>
<reference evidence="5" key="2">
    <citation type="journal article" date="2013" name="Stand. Genomic Sci.">
        <title>Complete genome sequence of Desulfocapsa sulfexigens, a marine deltaproteobacterium specialized in disproportionating inorganic sulfur compounds.</title>
        <authorList>
            <person name="Finster K.W."/>
            <person name="Kjeldsen K.U."/>
            <person name="Kube M."/>
            <person name="Reinhardt R."/>
            <person name="Mussmann M."/>
            <person name="Amann R."/>
            <person name="Schreiber L."/>
        </authorList>
    </citation>
    <scope>NUCLEOTIDE SEQUENCE [LARGE SCALE GENOMIC DNA]</scope>
    <source>
        <strain evidence="5">DSM 10523 / SB164P1</strain>
    </source>
</reference>
<sequence>MGLRISTTMIFLVILLLPAPLLSGCSRDNDIIIGAVIILSTEEGLPLKVEREVLNGMEFAIQRLNAGNGINGRHIKLYYRDCKGDPALAQRQFRELATVSPSAIINIYSHITEALVPLATELQVPQLATLATADGLVENAPYSIRYWPNATAQSCAVLPIVESLQAKKLCLVHIDNTYGNSVAGILGKLLREEGVQTEQIPFKTIDATLEKELSLMEPCDAIHFTCFPQQIGKLAEILRKIRPDTPLIGPNSIASPHFVQLPALDRVHLSAPLIYNPSYPYAVQVGNDYVKEFSRPLSHYSGIGFDMINLLAQILEEAGPTPDAIMETVRAGFVYPGIFGDVVNELGSNDFGFPMYPAQIVNKHVKYMGR</sequence>
<proteinExistence type="inferred from homology"/>
<name>M1WLI0_PSEP2</name>
<accession>M1WLI0</accession>
<dbReference type="Pfam" id="PF13458">
    <property type="entry name" value="Peripla_BP_6"/>
    <property type="match status" value="1"/>
</dbReference>
<evidence type="ECO:0000259" key="3">
    <source>
        <dbReference type="Pfam" id="PF13458"/>
    </source>
</evidence>